<keyword evidence="2" id="KW-1133">Transmembrane helix</keyword>
<organism evidence="5 7">
    <name type="scientific">Collimonas pratensis</name>
    <dbReference type="NCBI Taxonomy" id="279113"/>
    <lineage>
        <taxon>Bacteria</taxon>
        <taxon>Pseudomonadati</taxon>
        <taxon>Pseudomonadota</taxon>
        <taxon>Betaproteobacteria</taxon>
        <taxon>Burkholderiales</taxon>
        <taxon>Oxalobacteraceae</taxon>
        <taxon>Collimonas</taxon>
    </lineage>
</organism>
<evidence type="ECO:0000313" key="7">
    <source>
        <dbReference type="Proteomes" id="UP000074561"/>
    </source>
</evidence>
<feature type="domain" description="Tim44-like" evidence="4">
    <location>
        <begin position="185"/>
        <end position="316"/>
    </location>
</feature>
<sequence>MKKVLLMLLMVATTLSMTISNADARRLGGGGSFGKQSSGISRQAPSAPSQNFGNANQAKPAAPAATPSAIPPKPASPWKGILGGALLGLGLGALMSHFGMGGAFGSFLMMALLAVAVIFVVRLVMRKNSPAPAAYSGASSAPNLGGNLPAAGFDNNSSGFTPEIGSRINSGPSFQPSALQASDPSATTHGGPWGIPADFDVPGFVRSAKTYFIRLQAAWDKADINDIREFTTPEMFGELRLQLQERGASPNNTDVVQLDGELMGIETIGNDYLASVKFTGLIKEVPEASAEPFTEVWNLSKPLSGQGGWVLAGIQQVAA</sequence>
<keyword evidence="2" id="KW-0472">Membrane</keyword>
<feature type="region of interest" description="Disordered" evidence="1">
    <location>
        <begin position="31"/>
        <end position="70"/>
    </location>
</feature>
<dbReference type="EMBL" id="CP013234">
    <property type="protein sequence ID" value="AMP03147.1"/>
    <property type="molecule type" value="Genomic_DNA"/>
</dbReference>
<keyword evidence="8" id="KW-1185">Reference proteome</keyword>
<dbReference type="KEGG" id="cpra:CPter91_0753"/>
<dbReference type="SUPFAM" id="SSF54427">
    <property type="entry name" value="NTF2-like"/>
    <property type="match status" value="1"/>
</dbReference>
<dbReference type="STRING" id="279113.CPter91_0753"/>
<evidence type="ECO:0000313" key="5">
    <source>
        <dbReference type="EMBL" id="AMP03147.1"/>
    </source>
</evidence>
<dbReference type="InterPro" id="IPR032710">
    <property type="entry name" value="NTF2-like_dom_sf"/>
</dbReference>
<feature type="transmembrane region" description="Helical" evidence="2">
    <location>
        <begin position="107"/>
        <end position="125"/>
    </location>
</feature>
<reference evidence="7 8" key="1">
    <citation type="submission" date="2015-11" db="EMBL/GenBank/DDBJ databases">
        <title>Exploring the genomic traits of fungus-feeding bacterial genus Collimonas.</title>
        <authorList>
            <person name="Song C."/>
            <person name="Schmidt R."/>
            <person name="de Jager V."/>
            <person name="Krzyzanowska D."/>
            <person name="Jongedijk E."/>
            <person name="Cankar K."/>
            <person name="Beekwilder J."/>
            <person name="van Veen A."/>
            <person name="de Boer W."/>
            <person name="van Veen J.A."/>
            <person name="Garbeva P."/>
        </authorList>
    </citation>
    <scope>NUCLEOTIDE SEQUENCE [LARGE SCALE GENOMIC DNA]</scope>
    <source>
        <strain evidence="6 8">Ter291</strain>
        <strain evidence="5 7">Ter91</strain>
    </source>
</reference>
<accession>A0A127PZD2</accession>
<dbReference type="OrthoDB" id="5297955at2"/>
<dbReference type="Gene3D" id="3.10.450.240">
    <property type="match status" value="1"/>
</dbReference>
<evidence type="ECO:0000256" key="1">
    <source>
        <dbReference type="SAM" id="MobiDB-lite"/>
    </source>
</evidence>
<feature type="signal peptide" evidence="3">
    <location>
        <begin position="1"/>
        <end position="22"/>
    </location>
</feature>
<keyword evidence="2" id="KW-0812">Transmembrane</keyword>
<dbReference type="PANTHER" id="PTHR41542:SF1">
    <property type="entry name" value="BLL5807 PROTEIN"/>
    <property type="match status" value="1"/>
</dbReference>
<evidence type="ECO:0000313" key="8">
    <source>
        <dbReference type="Proteomes" id="UP000074914"/>
    </source>
</evidence>
<dbReference type="PATRIC" id="fig|279113.10.peg.675"/>
<feature type="chain" id="PRO_5013475005" evidence="3">
    <location>
        <begin position="23"/>
        <end position="319"/>
    </location>
</feature>
<dbReference type="EMBL" id="CP013236">
    <property type="protein sequence ID" value="AMP12959.1"/>
    <property type="molecule type" value="Genomic_DNA"/>
</dbReference>
<feature type="compositionally biased region" description="Low complexity" evidence="1">
    <location>
        <begin position="58"/>
        <end position="68"/>
    </location>
</feature>
<dbReference type="Pfam" id="PF04280">
    <property type="entry name" value="Tim44"/>
    <property type="match status" value="1"/>
</dbReference>
<evidence type="ECO:0000313" key="6">
    <source>
        <dbReference type="EMBL" id="AMP12959.1"/>
    </source>
</evidence>
<name>A0A127PZD2_9BURK</name>
<protein>
    <submittedName>
        <fullName evidence="5">Tim44-like domain protein</fullName>
    </submittedName>
</protein>
<evidence type="ECO:0000256" key="3">
    <source>
        <dbReference type="SAM" id="SignalP"/>
    </source>
</evidence>
<feature type="region of interest" description="Disordered" evidence="1">
    <location>
        <begin position="161"/>
        <end position="192"/>
    </location>
</feature>
<dbReference type="RefSeq" id="WP_061936993.1">
    <property type="nucleotide sequence ID" value="NZ_CP013234.1"/>
</dbReference>
<keyword evidence="3" id="KW-0732">Signal</keyword>
<evidence type="ECO:0000256" key="2">
    <source>
        <dbReference type="SAM" id="Phobius"/>
    </source>
</evidence>
<dbReference type="AlphaFoldDB" id="A0A127PZD2"/>
<feature type="compositionally biased region" description="Polar residues" evidence="1">
    <location>
        <begin position="43"/>
        <end position="57"/>
    </location>
</feature>
<proteinExistence type="predicted"/>
<dbReference type="SMART" id="SM00978">
    <property type="entry name" value="Tim44"/>
    <property type="match status" value="1"/>
</dbReference>
<dbReference type="Proteomes" id="UP000074914">
    <property type="component" value="Chromosome"/>
</dbReference>
<evidence type="ECO:0000259" key="4">
    <source>
        <dbReference type="SMART" id="SM00978"/>
    </source>
</evidence>
<feature type="compositionally biased region" description="Polar residues" evidence="1">
    <location>
        <begin position="167"/>
        <end position="188"/>
    </location>
</feature>
<dbReference type="PANTHER" id="PTHR41542">
    <property type="entry name" value="BLL5807 PROTEIN"/>
    <property type="match status" value="1"/>
</dbReference>
<dbReference type="InterPro" id="IPR007379">
    <property type="entry name" value="Tim44-like_dom"/>
</dbReference>
<dbReference type="Proteomes" id="UP000074561">
    <property type="component" value="Chromosome"/>
</dbReference>
<gene>
    <name evidence="6" type="ORF">CPter291_0674</name>
    <name evidence="5" type="ORF">CPter91_0753</name>
</gene>